<name>A0ABN1TSL7_9ACTN</name>
<organism evidence="1 2">
    <name type="scientific">Kitasatospora arboriphila</name>
    <dbReference type="NCBI Taxonomy" id="258052"/>
    <lineage>
        <taxon>Bacteria</taxon>
        <taxon>Bacillati</taxon>
        <taxon>Actinomycetota</taxon>
        <taxon>Actinomycetes</taxon>
        <taxon>Kitasatosporales</taxon>
        <taxon>Streptomycetaceae</taxon>
        <taxon>Kitasatospora</taxon>
    </lineage>
</organism>
<keyword evidence="2" id="KW-1185">Reference proteome</keyword>
<accession>A0ABN1TSL7</accession>
<sequence length="110" mass="11708">MPSRDSTPEGRGKENDVYAAVRRYEGVTDPAEAGRRVAEGFVPLLRQVPGFVAYYWVDAGNGVMISTSVYEDQAGAEESVARAADFVRDHLASLLPNPPLVTAGQVVAAG</sequence>
<comment type="caution">
    <text evidence="1">The sequence shown here is derived from an EMBL/GenBank/DDBJ whole genome shotgun (WGS) entry which is preliminary data.</text>
</comment>
<reference evidence="1 2" key="1">
    <citation type="journal article" date="2019" name="Int. J. Syst. Evol. Microbiol.">
        <title>The Global Catalogue of Microorganisms (GCM) 10K type strain sequencing project: providing services to taxonomists for standard genome sequencing and annotation.</title>
        <authorList>
            <consortium name="The Broad Institute Genomics Platform"/>
            <consortium name="The Broad Institute Genome Sequencing Center for Infectious Disease"/>
            <person name="Wu L."/>
            <person name="Ma J."/>
        </authorList>
    </citation>
    <scope>NUCLEOTIDE SEQUENCE [LARGE SCALE GENOMIC DNA]</scope>
    <source>
        <strain evidence="1 2">JCM 13002</strain>
    </source>
</reference>
<dbReference type="Proteomes" id="UP001499987">
    <property type="component" value="Unassembled WGS sequence"/>
</dbReference>
<evidence type="ECO:0000313" key="1">
    <source>
        <dbReference type="EMBL" id="GAA1098791.1"/>
    </source>
</evidence>
<gene>
    <name evidence="1" type="ORF">GCM10009663_47010</name>
</gene>
<evidence type="ECO:0008006" key="3">
    <source>
        <dbReference type="Google" id="ProtNLM"/>
    </source>
</evidence>
<dbReference type="EMBL" id="BAAALD010000048">
    <property type="protein sequence ID" value="GAA1098791.1"/>
    <property type="molecule type" value="Genomic_DNA"/>
</dbReference>
<dbReference type="SUPFAM" id="SSF54909">
    <property type="entry name" value="Dimeric alpha+beta barrel"/>
    <property type="match status" value="1"/>
</dbReference>
<protein>
    <recommendedName>
        <fullName evidence="3">Antibiotic biosynthesis monooxygenase</fullName>
    </recommendedName>
</protein>
<proteinExistence type="predicted"/>
<evidence type="ECO:0000313" key="2">
    <source>
        <dbReference type="Proteomes" id="UP001499987"/>
    </source>
</evidence>
<dbReference type="InterPro" id="IPR011008">
    <property type="entry name" value="Dimeric_a/b-barrel"/>
</dbReference>